<organism evidence="4 5">
    <name type="scientific">Fictibacillus enclensis</name>
    <dbReference type="NCBI Taxonomy" id="1017270"/>
    <lineage>
        <taxon>Bacteria</taxon>
        <taxon>Bacillati</taxon>
        <taxon>Bacillota</taxon>
        <taxon>Bacilli</taxon>
        <taxon>Bacillales</taxon>
        <taxon>Fictibacillaceae</taxon>
        <taxon>Fictibacillus</taxon>
    </lineage>
</organism>
<proteinExistence type="predicted"/>
<feature type="domain" description="Glycosyl transferase family 1" evidence="2">
    <location>
        <begin position="183"/>
        <end position="350"/>
    </location>
</feature>
<keyword evidence="1 4" id="KW-0808">Transferase</keyword>
<dbReference type="OrthoDB" id="9813214at2"/>
<protein>
    <submittedName>
        <fullName evidence="4">Glycosyl transferase</fullName>
    </submittedName>
</protein>
<dbReference type="GO" id="GO:0009103">
    <property type="term" value="P:lipopolysaccharide biosynthetic process"/>
    <property type="evidence" value="ECO:0007669"/>
    <property type="project" value="TreeGrafter"/>
</dbReference>
<comment type="caution">
    <text evidence="4">The sequence shown here is derived from an EMBL/GenBank/DDBJ whole genome shotgun (WGS) entry which is preliminary data.</text>
</comment>
<accession>A0A0V8J7C2</accession>
<dbReference type="InterPro" id="IPR028098">
    <property type="entry name" value="Glyco_trans_4-like_N"/>
</dbReference>
<dbReference type="Pfam" id="PF00534">
    <property type="entry name" value="Glycos_transf_1"/>
    <property type="match status" value="1"/>
</dbReference>
<feature type="domain" description="Glycosyltransferase subfamily 4-like N-terminal" evidence="3">
    <location>
        <begin position="22"/>
        <end position="170"/>
    </location>
</feature>
<evidence type="ECO:0000256" key="1">
    <source>
        <dbReference type="ARBA" id="ARBA00022679"/>
    </source>
</evidence>
<sequence length="407" mass="45980">MKICHLTSVHPADDIRIFVKECRSLALAGHDVYLVAPNTENKIIDNVKVVGITSASGNRYKRMVDAAKSVYRAAIEIDAEVYHFHDPELMVIGLLLKRKGKKVIYDVHEDVPEQVLSKQWIPKPLRKNISVSVRRMEKFAAAKFDAVVTATPTITKRFKTYNANTVTVHNFPILQELIENSPRADRNRRKDNSFLYIGGITELRGIKEMVLAIEFLNGRGDEGKLVLAGKFAPPALEQEMKQKDGWQHVDHKGWLGRSEVKDVLSQSTAGLVLIRPEPRYMVSYPIKLFEYMAAGIPSIASNFPLWEDFVIGNKCGLCVDPLDAEAIANAMKWLMDHPEEARQMGENGRKAVIEKYNWEKESQELVALYERLAGAGNRSLIWSESDEGMDFKSRSVKTVGNRNNQTL</sequence>
<evidence type="ECO:0000259" key="2">
    <source>
        <dbReference type="Pfam" id="PF00534"/>
    </source>
</evidence>
<reference evidence="4 5" key="1">
    <citation type="journal article" date="2014" name="Antonie Van Leeuwenhoek">
        <title>Fictibacillus enclensis sp. nov., isolated from marine sediment.</title>
        <authorList>
            <person name="Dastager S.G."/>
            <person name="Mawlankar R."/>
            <person name="Srinivasan K."/>
            <person name="Tang S.K."/>
            <person name="Lee J.C."/>
            <person name="Ramana V.V."/>
            <person name="Shouche Y.S."/>
        </authorList>
    </citation>
    <scope>NUCLEOTIDE SEQUENCE [LARGE SCALE GENOMIC DNA]</scope>
    <source>
        <strain evidence="4 5">NIO-1003</strain>
    </source>
</reference>
<dbReference type="AlphaFoldDB" id="A0A0V8J7C2"/>
<dbReference type="PANTHER" id="PTHR46401:SF2">
    <property type="entry name" value="GLYCOSYLTRANSFERASE WBBK-RELATED"/>
    <property type="match status" value="1"/>
</dbReference>
<evidence type="ECO:0000259" key="3">
    <source>
        <dbReference type="Pfam" id="PF13439"/>
    </source>
</evidence>
<dbReference type="EMBL" id="LNQN01000002">
    <property type="protein sequence ID" value="KSU83079.1"/>
    <property type="molecule type" value="Genomic_DNA"/>
</dbReference>
<dbReference type="InterPro" id="IPR001296">
    <property type="entry name" value="Glyco_trans_1"/>
</dbReference>
<dbReference type="Pfam" id="PF13439">
    <property type="entry name" value="Glyco_transf_4"/>
    <property type="match status" value="1"/>
</dbReference>
<dbReference type="Gene3D" id="3.40.50.2000">
    <property type="entry name" value="Glycogen Phosphorylase B"/>
    <property type="match status" value="2"/>
</dbReference>
<dbReference type="Proteomes" id="UP000054099">
    <property type="component" value="Unassembled WGS sequence"/>
</dbReference>
<evidence type="ECO:0000313" key="4">
    <source>
        <dbReference type="EMBL" id="KSU83079.1"/>
    </source>
</evidence>
<name>A0A0V8J7C2_9BACL</name>
<evidence type="ECO:0000313" key="5">
    <source>
        <dbReference type="Proteomes" id="UP000054099"/>
    </source>
</evidence>
<dbReference type="PANTHER" id="PTHR46401">
    <property type="entry name" value="GLYCOSYLTRANSFERASE WBBK-RELATED"/>
    <property type="match status" value="1"/>
</dbReference>
<dbReference type="CDD" id="cd03794">
    <property type="entry name" value="GT4_WbuB-like"/>
    <property type="match status" value="1"/>
</dbReference>
<dbReference type="SUPFAM" id="SSF53756">
    <property type="entry name" value="UDP-Glycosyltransferase/glycogen phosphorylase"/>
    <property type="match status" value="1"/>
</dbReference>
<dbReference type="GO" id="GO:0016757">
    <property type="term" value="F:glycosyltransferase activity"/>
    <property type="evidence" value="ECO:0007669"/>
    <property type="project" value="InterPro"/>
</dbReference>
<dbReference type="RefSeq" id="WP_061971853.1">
    <property type="nucleotide sequence ID" value="NZ_FMAV01000002.1"/>
</dbReference>
<gene>
    <name evidence="4" type="ORF">AS030_10850</name>
</gene>
<keyword evidence="5" id="KW-1185">Reference proteome</keyword>